<accession>W2T4P3</accession>
<protein>
    <submittedName>
        <fullName evidence="1">Uncharacterized protein</fullName>
    </submittedName>
</protein>
<sequence>MVVIHAEQMIRFLLCGTVILRRIDLSRTETYCIDVWFHGDCILWAPDVQMRGNQLTMLEEKLHEFWKQVILRFYKGSMKMCKEAL</sequence>
<organism evidence="1 2">
    <name type="scientific">Necator americanus</name>
    <name type="common">Human hookworm</name>
    <dbReference type="NCBI Taxonomy" id="51031"/>
    <lineage>
        <taxon>Eukaryota</taxon>
        <taxon>Metazoa</taxon>
        <taxon>Ecdysozoa</taxon>
        <taxon>Nematoda</taxon>
        <taxon>Chromadorea</taxon>
        <taxon>Rhabditida</taxon>
        <taxon>Rhabditina</taxon>
        <taxon>Rhabditomorpha</taxon>
        <taxon>Strongyloidea</taxon>
        <taxon>Ancylostomatidae</taxon>
        <taxon>Bunostominae</taxon>
        <taxon>Necator</taxon>
    </lineage>
</organism>
<name>W2T4P3_NECAM</name>
<dbReference type="KEGG" id="nai:NECAME_11862"/>
<dbReference type="AlphaFoldDB" id="W2T4P3"/>
<keyword evidence="2" id="KW-1185">Reference proteome</keyword>
<proteinExistence type="predicted"/>
<dbReference type="OrthoDB" id="10029243at2759"/>
<dbReference type="EMBL" id="KI660243">
    <property type="protein sequence ID" value="ETN76196.1"/>
    <property type="molecule type" value="Genomic_DNA"/>
</dbReference>
<dbReference type="Proteomes" id="UP000053676">
    <property type="component" value="Unassembled WGS sequence"/>
</dbReference>
<evidence type="ECO:0000313" key="2">
    <source>
        <dbReference type="Proteomes" id="UP000053676"/>
    </source>
</evidence>
<dbReference type="STRING" id="51031.W2T4P3"/>
<gene>
    <name evidence="1" type="ORF">NECAME_11862</name>
</gene>
<reference evidence="2" key="1">
    <citation type="journal article" date="2014" name="Nat. Genet.">
        <title>Genome of the human hookworm Necator americanus.</title>
        <authorList>
            <person name="Tang Y.T."/>
            <person name="Gao X."/>
            <person name="Rosa B.A."/>
            <person name="Abubucker S."/>
            <person name="Hallsworth-Pepin K."/>
            <person name="Martin J."/>
            <person name="Tyagi R."/>
            <person name="Heizer E."/>
            <person name="Zhang X."/>
            <person name="Bhonagiri-Palsikar V."/>
            <person name="Minx P."/>
            <person name="Warren W.C."/>
            <person name="Wang Q."/>
            <person name="Zhan B."/>
            <person name="Hotez P.J."/>
            <person name="Sternberg P.W."/>
            <person name="Dougall A."/>
            <person name="Gaze S.T."/>
            <person name="Mulvenna J."/>
            <person name="Sotillo J."/>
            <person name="Ranganathan S."/>
            <person name="Rabelo E.M."/>
            <person name="Wilson R.K."/>
            <person name="Felgner P.L."/>
            <person name="Bethony J."/>
            <person name="Hawdon J.M."/>
            <person name="Gasser R.B."/>
            <person name="Loukas A."/>
            <person name="Mitreva M."/>
        </authorList>
    </citation>
    <scope>NUCLEOTIDE SEQUENCE [LARGE SCALE GENOMIC DNA]</scope>
</reference>
<evidence type="ECO:0000313" key="1">
    <source>
        <dbReference type="EMBL" id="ETN76196.1"/>
    </source>
</evidence>